<keyword evidence="2" id="KW-0472">Membrane</keyword>
<keyword evidence="4" id="KW-1185">Reference proteome</keyword>
<evidence type="ECO:0008006" key="5">
    <source>
        <dbReference type="Google" id="ProtNLM"/>
    </source>
</evidence>
<keyword evidence="2" id="KW-1133">Transmembrane helix</keyword>
<evidence type="ECO:0000313" key="4">
    <source>
        <dbReference type="Proteomes" id="UP000886998"/>
    </source>
</evidence>
<keyword evidence="2" id="KW-0812">Transmembrane</keyword>
<feature type="transmembrane region" description="Helical" evidence="2">
    <location>
        <begin position="12"/>
        <end position="37"/>
    </location>
</feature>
<feature type="compositionally biased region" description="Basic and acidic residues" evidence="1">
    <location>
        <begin position="218"/>
        <end position="228"/>
    </location>
</feature>
<feature type="region of interest" description="Disordered" evidence="1">
    <location>
        <begin position="199"/>
        <end position="228"/>
    </location>
</feature>
<organism evidence="3 4">
    <name type="scientific">Trichonephila inaurata madagascariensis</name>
    <dbReference type="NCBI Taxonomy" id="2747483"/>
    <lineage>
        <taxon>Eukaryota</taxon>
        <taxon>Metazoa</taxon>
        <taxon>Ecdysozoa</taxon>
        <taxon>Arthropoda</taxon>
        <taxon>Chelicerata</taxon>
        <taxon>Arachnida</taxon>
        <taxon>Araneae</taxon>
        <taxon>Araneomorphae</taxon>
        <taxon>Entelegynae</taxon>
        <taxon>Araneoidea</taxon>
        <taxon>Nephilidae</taxon>
        <taxon>Trichonephila</taxon>
        <taxon>Trichonephila inaurata</taxon>
    </lineage>
</organism>
<sequence length="228" mass="25327">MPELNKEEQQDFRYRLFGLSGFIIFLVIGILALIFALDVHEHVLALSITSAASICIAITCCIWVSFDDSKRQYRVPEEESISEEIELEEMSSNKREHPQRFSTDLGVQADSQGSSISEGYIDREAADLLKLIQSAEAAAAEDASNDENSIVVTVADIHSVEDTTESPSVDSSDRMSTYFAKEAKNFRLNQLTFIDMEDSEEILPEVSLPSDSDNEAGTAEKETSEKEV</sequence>
<dbReference type="Proteomes" id="UP000886998">
    <property type="component" value="Unassembled WGS sequence"/>
</dbReference>
<protein>
    <recommendedName>
        <fullName evidence="5">Transmembrane protein</fullName>
    </recommendedName>
</protein>
<evidence type="ECO:0000256" key="2">
    <source>
        <dbReference type="SAM" id="Phobius"/>
    </source>
</evidence>
<evidence type="ECO:0000313" key="3">
    <source>
        <dbReference type="EMBL" id="GFY47539.1"/>
    </source>
</evidence>
<accession>A0A8X7BZI6</accession>
<evidence type="ECO:0000256" key="1">
    <source>
        <dbReference type="SAM" id="MobiDB-lite"/>
    </source>
</evidence>
<proteinExistence type="predicted"/>
<dbReference type="EMBL" id="BMAV01005999">
    <property type="protein sequence ID" value="GFY47539.1"/>
    <property type="molecule type" value="Genomic_DNA"/>
</dbReference>
<reference evidence="3" key="1">
    <citation type="submission" date="2020-08" db="EMBL/GenBank/DDBJ databases">
        <title>Multicomponent nature underlies the extraordinary mechanical properties of spider dragline silk.</title>
        <authorList>
            <person name="Kono N."/>
            <person name="Nakamura H."/>
            <person name="Mori M."/>
            <person name="Yoshida Y."/>
            <person name="Ohtoshi R."/>
            <person name="Malay A.D."/>
            <person name="Moran D.A.P."/>
            <person name="Tomita M."/>
            <person name="Numata K."/>
            <person name="Arakawa K."/>
        </authorList>
    </citation>
    <scope>NUCLEOTIDE SEQUENCE</scope>
</reference>
<gene>
    <name evidence="3" type="ORF">TNIN_95701</name>
</gene>
<comment type="caution">
    <text evidence="3">The sequence shown here is derived from an EMBL/GenBank/DDBJ whole genome shotgun (WGS) entry which is preliminary data.</text>
</comment>
<name>A0A8X7BZI6_9ARAC</name>
<feature type="transmembrane region" description="Helical" evidence="2">
    <location>
        <begin position="43"/>
        <end position="66"/>
    </location>
</feature>
<dbReference type="AlphaFoldDB" id="A0A8X7BZI6"/>
<dbReference type="OrthoDB" id="10535768at2759"/>